<keyword evidence="2" id="KW-1185">Reference proteome</keyword>
<evidence type="ECO:0000313" key="1">
    <source>
        <dbReference type="EMBL" id="TRW43048.1"/>
    </source>
</evidence>
<dbReference type="EMBL" id="VJXR01000109">
    <property type="protein sequence ID" value="TRW43048.1"/>
    <property type="molecule type" value="Genomic_DNA"/>
</dbReference>
<dbReference type="Gene3D" id="3.90.79.10">
    <property type="entry name" value="Nucleoside Triphosphate Pyrophosphohydrolase"/>
    <property type="match status" value="1"/>
</dbReference>
<dbReference type="InterPro" id="IPR015797">
    <property type="entry name" value="NUDIX_hydrolase-like_dom_sf"/>
</dbReference>
<sequence>MTTTLGYDTVHRTPTRDFSCFVVDDTGRLLLVRRGWAGLWSHPLDGQAARGEPMARAIARLGGAQLALPLTNAVCVLPGTSTAPPVYLAEVGLAEPDPDLTRLVAHRWVDPEELGRAVVVAPWALSAALVTHVRRLADVDPVGLSLELAG</sequence>
<dbReference type="SUPFAM" id="SSF55811">
    <property type="entry name" value="Nudix"/>
    <property type="match status" value="1"/>
</dbReference>
<reference evidence="1 2" key="1">
    <citation type="submission" date="2019-07" db="EMBL/GenBank/DDBJ databases">
        <title>Georgenia wutianyii sp. nov. and Georgenia *** sp. nov. isolated from plateau pika (Ochotona curzoniae) in the Qinghai-Tibet plateau of China.</title>
        <authorList>
            <person name="Tian Z."/>
        </authorList>
    </citation>
    <scope>NUCLEOTIDE SEQUENCE [LARGE SCALE GENOMIC DNA]</scope>
    <source>
        <strain evidence="1 2">Z446</strain>
    </source>
</reference>
<dbReference type="RefSeq" id="WP_143420043.1">
    <property type="nucleotide sequence ID" value="NZ_VJXR01000109.1"/>
</dbReference>
<organism evidence="1 2">
    <name type="scientific">Georgenia yuyongxinii</name>
    <dbReference type="NCBI Taxonomy" id="2589797"/>
    <lineage>
        <taxon>Bacteria</taxon>
        <taxon>Bacillati</taxon>
        <taxon>Actinomycetota</taxon>
        <taxon>Actinomycetes</taxon>
        <taxon>Micrococcales</taxon>
        <taxon>Bogoriellaceae</taxon>
        <taxon>Georgenia</taxon>
    </lineage>
</organism>
<dbReference type="Proteomes" id="UP000318693">
    <property type="component" value="Unassembled WGS sequence"/>
</dbReference>
<protein>
    <recommendedName>
        <fullName evidence="3">NUDIX domain-containing protein</fullName>
    </recommendedName>
</protein>
<evidence type="ECO:0000313" key="2">
    <source>
        <dbReference type="Proteomes" id="UP000318693"/>
    </source>
</evidence>
<evidence type="ECO:0008006" key="3">
    <source>
        <dbReference type="Google" id="ProtNLM"/>
    </source>
</evidence>
<accession>A0A552WJW2</accession>
<comment type="caution">
    <text evidence="1">The sequence shown here is derived from an EMBL/GenBank/DDBJ whole genome shotgun (WGS) entry which is preliminary data.</text>
</comment>
<gene>
    <name evidence="1" type="ORF">FJ693_19210</name>
</gene>
<dbReference type="AlphaFoldDB" id="A0A552WJW2"/>
<proteinExistence type="predicted"/>
<name>A0A552WJW2_9MICO</name>